<proteinExistence type="predicted"/>
<name>A0A8S3F439_9BILA</name>
<dbReference type="Proteomes" id="UP000681967">
    <property type="component" value="Unassembled WGS sequence"/>
</dbReference>
<organism evidence="1 3">
    <name type="scientific">Rotaria magnacalcarata</name>
    <dbReference type="NCBI Taxonomy" id="392030"/>
    <lineage>
        <taxon>Eukaryota</taxon>
        <taxon>Metazoa</taxon>
        <taxon>Spiralia</taxon>
        <taxon>Gnathifera</taxon>
        <taxon>Rotifera</taxon>
        <taxon>Eurotatoria</taxon>
        <taxon>Bdelloidea</taxon>
        <taxon>Philodinida</taxon>
        <taxon>Philodinidae</taxon>
        <taxon>Rotaria</taxon>
    </lineage>
</organism>
<comment type="caution">
    <text evidence="1">The sequence shown here is derived from an EMBL/GenBank/DDBJ whole genome shotgun (WGS) entry which is preliminary data.</text>
</comment>
<protein>
    <submittedName>
        <fullName evidence="1">Uncharacterized protein</fullName>
    </submittedName>
</protein>
<reference evidence="1" key="1">
    <citation type="submission" date="2021-02" db="EMBL/GenBank/DDBJ databases">
        <authorList>
            <person name="Nowell W R."/>
        </authorList>
    </citation>
    <scope>NUCLEOTIDE SEQUENCE</scope>
</reference>
<sequence length="35" mass="3822">MPIIIVGKETNLWQDICSEFAIKRAQAETGAISTS</sequence>
<feature type="non-terminal residue" evidence="1">
    <location>
        <position position="35"/>
    </location>
</feature>
<dbReference type="AlphaFoldDB" id="A0A8S3F439"/>
<gene>
    <name evidence="1" type="ORF">BYL167_LOCUS64002</name>
    <name evidence="2" type="ORF">GIL414_LOCUS72751</name>
</gene>
<accession>A0A8S3F439</accession>
<evidence type="ECO:0000313" key="1">
    <source>
        <dbReference type="EMBL" id="CAF5097995.1"/>
    </source>
</evidence>
<dbReference type="EMBL" id="CAJOBH010237827">
    <property type="protein sequence ID" value="CAF5097995.1"/>
    <property type="molecule type" value="Genomic_DNA"/>
</dbReference>
<evidence type="ECO:0000313" key="3">
    <source>
        <dbReference type="Proteomes" id="UP000681967"/>
    </source>
</evidence>
<evidence type="ECO:0000313" key="2">
    <source>
        <dbReference type="EMBL" id="CAF5190273.1"/>
    </source>
</evidence>
<dbReference type="EMBL" id="CAJOBJ010337064">
    <property type="protein sequence ID" value="CAF5190273.1"/>
    <property type="molecule type" value="Genomic_DNA"/>
</dbReference>
<dbReference type="Proteomes" id="UP000681720">
    <property type="component" value="Unassembled WGS sequence"/>
</dbReference>